<dbReference type="EMBL" id="SKBN01000187">
    <property type="protein sequence ID" value="TGJ81064.1"/>
    <property type="molecule type" value="Genomic_DNA"/>
</dbReference>
<dbReference type="OrthoDB" id="4667368at2759"/>
<reference evidence="1 2" key="1">
    <citation type="submission" date="2019-03" db="EMBL/GenBank/DDBJ databases">
        <title>Draft genome sequence of Xylaria hypoxylon DSM 108379, a ubiquitous saprotrophic-parasitic fungi on hardwood.</title>
        <authorList>
            <person name="Buettner E."/>
            <person name="Leonhardt S."/>
            <person name="Gebauer A.M."/>
            <person name="Liers C."/>
            <person name="Hofrichter M."/>
            <person name="Kellner H."/>
        </authorList>
    </citation>
    <scope>NUCLEOTIDE SEQUENCE [LARGE SCALE GENOMIC DNA]</scope>
    <source>
        <strain evidence="1 2">DSM 108379</strain>
    </source>
</reference>
<comment type="caution">
    <text evidence="1">The sequence shown here is derived from an EMBL/GenBank/DDBJ whole genome shotgun (WGS) entry which is preliminary data.</text>
</comment>
<keyword evidence="2" id="KW-1185">Reference proteome</keyword>
<organism evidence="1 2">
    <name type="scientific">Xylaria hypoxylon</name>
    <dbReference type="NCBI Taxonomy" id="37992"/>
    <lineage>
        <taxon>Eukaryota</taxon>
        <taxon>Fungi</taxon>
        <taxon>Dikarya</taxon>
        <taxon>Ascomycota</taxon>
        <taxon>Pezizomycotina</taxon>
        <taxon>Sordariomycetes</taxon>
        <taxon>Xylariomycetidae</taxon>
        <taxon>Xylariales</taxon>
        <taxon>Xylariaceae</taxon>
        <taxon>Xylaria</taxon>
    </lineage>
</organism>
<proteinExistence type="predicted"/>
<dbReference type="Proteomes" id="UP000297716">
    <property type="component" value="Unassembled WGS sequence"/>
</dbReference>
<sequence length="107" mass="12588">MRWHLMAMLKCFVHDADVDYNELAQKLNMTPRSAQVAWTRFKYKYNLMSGDRMRVHPPAGRELQFLRQVMACMVEVPKIDYPAMSLVANVACSTARNYVCKFKKNYF</sequence>
<accession>A0A4Z0YAX0</accession>
<dbReference type="AlphaFoldDB" id="A0A4Z0YAX0"/>
<protein>
    <submittedName>
        <fullName evidence="1">Uncharacterized protein</fullName>
    </submittedName>
</protein>
<gene>
    <name evidence="1" type="ORF">E0Z10_g7705</name>
</gene>
<name>A0A4Z0YAX0_9PEZI</name>
<evidence type="ECO:0000313" key="1">
    <source>
        <dbReference type="EMBL" id="TGJ81064.1"/>
    </source>
</evidence>
<evidence type="ECO:0000313" key="2">
    <source>
        <dbReference type="Proteomes" id="UP000297716"/>
    </source>
</evidence>